<protein>
    <recommendedName>
        <fullName evidence="3">Methyl-accepting chemotaxis protein</fullName>
    </recommendedName>
</protein>
<dbReference type="RefSeq" id="WP_224139355.1">
    <property type="nucleotide sequence ID" value="NZ_JAIQUM010000025.1"/>
</dbReference>
<comment type="caution">
    <text evidence="1">The sequence shown here is derived from an EMBL/GenBank/DDBJ whole genome shotgun (WGS) entry which is preliminary data.</text>
</comment>
<sequence length="55" mass="5979">MTDENRSVVEQVSNRVKRGVEATSDVAINSIDAVEDTGKAVVDRISNAVKDMTEK</sequence>
<evidence type="ECO:0008006" key="3">
    <source>
        <dbReference type="Google" id="ProtNLM"/>
    </source>
</evidence>
<reference evidence="1" key="1">
    <citation type="submission" date="2024-05" db="EMBL/GenBank/DDBJ databases">
        <title>Metabacillus sp. nov., isolated from the rhizosphere soil of tomato plants.</title>
        <authorList>
            <person name="Ma R."/>
        </authorList>
    </citation>
    <scope>NUCLEOTIDE SEQUENCE</scope>
    <source>
        <strain evidence="1">DBTR6</strain>
    </source>
</reference>
<gene>
    <name evidence="1" type="ORF">K9V48_12680</name>
</gene>
<name>A0ABS7USR9_9BACI</name>
<accession>A0ABS7USR9</accession>
<keyword evidence="2" id="KW-1185">Reference proteome</keyword>
<dbReference type="EMBL" id="JAIQUM010000025">
    <property type="protein sequence ID" value="MBZ5751082.1"/>
    <property type="molecule type" value="Genomic_DNA"/>
</dbReference>
<dbReference type="Proteomes" id="UP001165287">
    <property type="component" value="Unassembled WGS sequence"/>
</dbReference>
<proteinExistence type="predicted"/>
<evidence type="ECO:0000313" key="1">
    <source>
        <dbReference type="EMBL" id="MBZ5751082.1"/>
    </source>
</evidence>
<evidence type="ECO:0000313" key="2">
    <source>
        <dbReference type="Proteomes" id="UP001165287"/>
    </source>
</evidence>
<organism evidence="1 2">
    <name type="scientific">Metabacillus rhizolycopersici</name>
    <dbReference type="NCBI Taxonomy" id="2875709"/>
    <lineage>
        <taxon>Bacteria</taxon>
        <taxon>Bacillati</taxon>
        <taxon>Bacillota</taxon>
        <taxon>Bacilli</taxon>
        <taxon>Bacillales</taxon>
        <taxon>Bacillaceae</taxon>
        <taxon>Metabacillus</taxon>
    </lineage>
</organism>